<accession>A0A5N6TKB3</accession>
<sequence>MSFVRCHYIMIHFPRFRFLRLSFGAWVQCLCFGFHVAFRVDEYFYSSWLPRKISVTTILSKEFSI</sequence>
<keyword evidence="1" id="KW-0812">Transmembrane</keyword>
<proteinExistence type="predicted"/>
<protein>
    <submittedName>
        <fullName evidence="2">Uncharacterized protein</fullName>
    </submittedName>
</protein>
<dbReference type="EMBL" id="ML742242">
    <property type="protein sequence ID" value="KAE8146786.1"/>
    <property type="molecule type" value="Genomic_DNA"/>
</dbReference>
<evidence type="ECO:0000313" key="2">
    <source>
        <dbReference type="EMBL" id="KAE8146786.1"/>
    </source>
</evidence>
<keyword evidence="3" id="KW-1185">Reference proteome</keyword>
<keyword evidence="1" id="KW-1133">Transmembrane helix</keyword>
<gene>
    <name evidence="2" type="ORF">BDV25DRAFT_45405</name>
</gene>
<dbReference type="AlphaFoldDB" id="A0A5N6TKB3"/>
<keyword evidence="1" id="KW-0472">Membrane</keyword>
<reference evidence="2 3" key="1">
    <citation type="submission" date="2019-04" db="EMBL/GenBank/DDBJ databases">
        <title>Friends and foes A comparative genomics study of 23 Aspergillus species from section Flavi.</title>
        <authorList>
            <consortium name="DOE Joint Genome Institute"/>
            <person name="Kjaerbolling I."/>
            <person name="Vesth T."/>
            <person name="Frisvad J.C."/>
            <person name="Nybo J.L."/>
            <person name="Theobald S."/>
            <person name="Kildgaard S."/>
            <person name="Isbrandt T."/>
            <person name="Kuo A."/>
            <person name="Sato A."/>
            <person name="Lyhne E.K."/>
            <person name="Kogle M.E."/>
            <person name="Wiebenga A."/>
            <person name="Kun R.S."/>
            <person name="Lubbers R.J."/>
            <person name="Makela M.R."/>
            <person name="Barry K."/>
            <person name="Chovatia M."/>
            <person name="Clum A."/>
            <person name="Daum C."/>
            <person name="Haridas S."/>
            <person name="He G."/>
            <person name="LaButti K."/>
            <person name="Lipzen A."/>
            <person name="Mondo S."/>
            <person name="Riley R."/>
            <person name="Salamov A."/>
            <person name="Simmons B.A."/>
            <person name="Magnuson J.K."/>
            <person name="Henrissat B."/>
            <person name="Mortensen U.H."/>
            <person name="Larsen T.O."/>
            <person name="Devries R.P."/>
            <person name="Grigoriev I.V."/>
            <person name="Machida M."/>
            <person name="Baker S.E."/>
            <person name="Andersen M.R."/>
        </authorList>
    </citation>
    <scope>NUCLEOTIDE SEQUENCE [LARGE SCALE GENOMIC DNA]</scope>
    <source>
        <strain evidence="2 3">IBT 18842</strain>
    </source>
</reference>
<dbReference type="Proteomes" id="UP000325780">
    <property type="component" value="Unassembled WGS sequence"/>
</dbReference>
<name>A0A5N6TKB3_ASPAV</name>
<evidence type="ECO:0000256" key="1">
    <source>
        <dbReference type="SAM" id="Phobius"/>
    </source>
</evidence>
<evidence type="ECO:0000313" key="3">
    <source>
        <dbReference type="Proteomes" id="UP000325780"/>
    </source>
</evidence>
<feature type="transmembrane region" description="Helical" evidence="1">
    <location>
        <begin position="21"/>
        <end position="38"/>
    </location>
</feature>
<organism evidence="2 3">
    <name type="scientific">Aspergillus avenaceus</name>
    <dbReference type="NCBI Taxonomy" id="36643"/>
    <lineage>
        <taxon>Eukaryota</taxon>
        <taxon>Fungi</taxon>
        <taxon>Dikarya</taxon>
        <taxon>Ascomycota</taxon>
        <taxon>Pezizomycotina</taxon>
        <taxon>Eurotiomycetes</taxon>
        <taxon>Eurotiomycetidae</taxon>
        <taxon>Eurotiales</taxon>
        <taxon>Aspergillaceae</taxon>
        <taxon>Aspergillus</taxon>
        <taxon>Aspergillus subgen. Circumdati</taxon>
    </lineage>
</organism>